<protein>
    <submittedName>
        <fullName evidence="2">Uncharacterized protein</fullName>
    </submittedName>
</protein>
<dbReference type="AlphaFoldDB" id="A0A438AM15"/>
<name>A0A438AM15_9RHOB</name>
<evidence type="ECO:0000313" key="2">
    <source>
        <dbReference type="EMBL" id="RVV99700.1"/>
    </source>
</evidence>
<keyword evidence="3" id="KW-1185">Reference proteome</keyword>
<dbReference type="OrthoDB" id="7873653at2"/>
<accession>A0A438AM15</accession>
<comment type="caution">
    <text evidence="2">The sequence shown here is derived from an EMBL/GenBank/DDBJ whole genome shotgun (WGS) entry which is preliminary data.</text>
</comment>
<organism evidence="2 3">
    <name type="scientific">Mesobaculum littorinae</name>
    <dbReference type="NCBI Taxonomy" id="2486419"/>
    <lineage>
        <taxon>Bacteria</taxon>
        <taxon>Pseudomonadati</taxon>
        <taxon>Pseudomonadota</taxon>
        <taxon>Alphaproteobacteria</taxon>
        <taxon>Rhodobacterales</taxon>
        <taxon>Roseobacteraceae</taxon>
        <taxon>Mesobaculum</taxon>
    </lineage>
</organism>
<gene>
    <name evidence="2" type="ORF">EKE94_03190</name>
</gene>
<proteinExistence type="predicted"/>
<sequence>MSNSKRGAIAFTAAGVAHQLRFTTNAMVHYQDTTGETLTEGLRALDDHPDDLRRFLNLFHAGVASSEPELTTAEAGDIVDELGLPEASRLLGEAIRAAFPQAEAEGDTAGQAASGNGKSRKTPATT</sequence>
<feature type="region of interest" description="Disordered" evidence="1">
    <location>
        <begin position="101"/>
        <end position="126"/>
    </location>
</feature>
<evidence type="ECO:0000256" key="1">
    <source>
        <dbReference type="SAM" id="MobiDB-lite"/>
    </source>
</evidence>
<feature type="compositionally biased region" description="Polar residues" evidence="1">
    <location>
        <begin position="111"/>
        <end position="126"/>
    </location>
</feature>
<dbReference type="Proteomes" id="UP000285908">
    <property type="component" value="Unassembled WGS sequence"/>
</dbReference>
<dbReference type="EMBL" id="RQXX01000001">
    <property type="protein sequence ID" value="RVV99700.1"/>
    <property type="molecule type" value="Genomic_DNA"/>
</dbReference>
<reference evidence="2 3" key="1">
    <citation type="submission" date="2018-11" db="EMBL/GenBank/DDBJ databases">
        <title>Mesobaculum littorinae gen. nov., sp. nov., isolated from Littorina scabra that represents a novel genus of the order Rhodobacteraceae.</title>
        <authorList>
            <person name="Li F."/>
        </authorList>
    </citation>
    <scope>NUCLEOTIDE SEQUENCE [LARGE SCALE GENOMIC DNA]</scope>
    <source>
        <strain evidence="2 3">M0103</strain>
    </source>
</reference>
<evidence type="ECO:0000313" key="3">
    <source>
        <dbReference type="Proteomes" id="UP000285908"/>
    </source>
</evidence>
<dbReference type="RefSeq" id="WP_127905143.1">
    <property type="nucleotide sequence ID" value="NZ_RQXX01000001.1"/>
</dbReference>